<name>A0A154W1F9_9PROT</name>
<organism evidence="1 2">
    <name type="scientific">Oceanibaculum pacificum</name>
    <dbReference type="NCBI Taxonomy" id="580166"/>
    <lineage>
        <taxon>Bacteria</taxon>
        <taxon>Pseudomonadati</taxon>
        <taxon>Pseudomonadota</taxon>
        <taxon>Alphaproteobacteria</taxon>
        <taxon>Rhodospirillales</taxon>
        <taxon>Oceanibaculaceae</taxon>
        <taxon>Oceanibaculum</taxon>
    </lineage>
</organism>
<evidence type="ECO:0000313" key="2">
    <source>
        <dbReference type="Proteomes" id="UP000076400"/>
    </source>
</evidence>
<dbReference type="EMBL" id="LPXN01000116">
    <property type="protein sequence ID" value="KZD07346.1"/>
    <property type="molecule type" value="Genomic_DNA"/>
</dbReference>
<keyword evidence="2" id="KW-1185">Reference proteome</keyword>
<evidence type="ECO:0000313" key="1">
    <source>
        <dbReference type="EMBL" id="KZD07346.1"/>
    </source>
</evidence>
<accession>A0A154W1F9</accession>
<dbReference type="STRING" id="580166.AUP43_02160"/>
<protein>
    <submittedName>
        <fullName evidence="1">Uncharacterized protein</fullName>
    </submittedName>
</protein>
<gene>
    <name evidence="1" type="ORF">AUP43_02160</name>
</gene>
<sequence length="260" mass="29171">MLVKTKLEDLPADLAKSLQKTDLIIRSYLAGVSFIVQDTARDPSYVANHLLSYLAQDILQSSISLIALAMEGLQSVAKRELRFLVEASLKICFVQQKSYQSTIAEKLAQFDKELSSQRISIKQNLNLSMVPEKQRDAFAEEVGRVYGLTSNYVHLTPSQIRQRIVAVDDGRTAGKENAPDIDELNGLISRGLAVSLVFLFHSVPEYVAGDWLVEDDGATVNWYFTGSRFIAGIDSYFDYKHERQTRTGDIRATRDAAIRF</sequence>
<comment type="caution">
    <text evidence="1">The sequence shown here is derived from an EMBL/GenBank/DDBJ whole genome shotgun (WGS) entry which is preliminary data.</text>
</comment>
<dbReference type="OrthoDB" id="7067178at2"/>
<dbReference type="RefSeq" id="WP_067556876.1">
    <property type="nucleotide sequence ID" value="NZ_LPXN01000116.1"/>
</dbReference>
<proteinExistence type="predicted"/>
<dbReference type="AlphaFoldDB" id="A0A154W1F9"/>
<dbReference type="Proteomes" id="UP000076400">
    <property type="component" value="Unassembled WGS sequence"/>
</dbReference>
<reference evidence="1 2" key="1">
    <citation type="submission" date="2015-12" db="EMBL/GenBank/DDBJ databases">
        <title>Genome sequence of Oceanibaculum pacificum MCCC 1A02656.</title>
        <authorList>
            <person name="Lu L."/>
            <person name="Lai Q."/>
            <person name="Shao Z."/>
            <person name="Qian P."/>
        </authorList>
    </citation>
    <scope>NUCLEOTIDE SEQUENCE [LARGE SCALE GENOMIC DNA]</scope>
    <source>
        <strain evidence="1 2">MCCC 1A02656</strain>
    </source>
</reference>